<dbReference type="Proteomes" id="UP000521227">
    <property type="component" value="Unassembled WGS sequence"/>
</dbReference>
<reference evidence="1 2" key="1">
    <citation type="submission" date="2020-08" db="EMBL/GenBank/DDBJ databases">
        <title>Genomic Encyclopedia of Type Strains, Phase IV (KMG-IV): sequencing the most valuable type-strain genomes for metagenomic binning, comparative biology and taxonomic classification.</title>
        <authorList>
            <person name="Goeker M."/>
        </authorList>
    </citation>
    <scope>NUCLEOTIDE SEQUENCE [LARGE SCALE GENOMIC DNA]</scope>
    <source>
        <strain evidence="1 2">DSM 17498</strain>
    </source>
</reference>
<sequence length="36" mass="4098">MKYFIGHSAQENIVTRFSDNITARPQLDRQDGGMVT</sequence>
<gene>
    <name evidence="1" type="ORF">HNQ36_000214</name>
</gene>
<dbReference type="EMBL" id="JACHIJ010000001">
    <property type="protein sequence ID" value="MBB5050266.1"/>
    <property type="molecule type" value="Genomic_DNA"/>
</dbReference>
<evidence type="ECO:0000313" key="2">
    <source>
        <dbReference type="Proteomes" id="UP000521227"/>
    </source>
</evidence>
<comment type="caution">
    <text evidence="1">The sequence shown here is derived from an EMBL/GenBank/DDBJ whole genome shotgun (WGS) entry which is preliminary data.</text>
</comment>
<organism evidence="1 2">
    <name type="scientific">Afipia massiliensis</name>
    <dbReference type="NCBI Taxonomy" id="211460"/>
    <lineage>
        <taxon>Bacteria</taxon>
        <taxon>Pseudomonadati</taxon>
        <taxon>Pseudomonadota</taxon>
        <taxon>Alphaproteobacteria</taxon>
        <taxon>Hyphomicrobiales</taxon>
        <taxon>Nitrobacteraceae</taxon>
        <taxon>Afipia</taxon>
    </lineage>
</organism>
<proteinExistence type="predicted"/>
<accession>A0A840N0L4</accession>
<name>A0A840N0L4_9BRAD</name>
<evidence type="ECO:0000313" key="1">
    <source>
        <dbReference type="EMBL" id="MBB5050266.1"/>
    </source>
</evidence>
<dbReference type="AlphaFoldDB" id="A0A840N0L4"/>
<protein>
    <submittedName>
        <fullName evidence="1">Uncharacterized protein</fullName>
    </submittedName>
</protein>